<dbReference type="AlphaFoldDB" id="A0A2H0W559"/>
<organism evidence="2 3">
    <name type="scientific">Candidatus Buchananbacteria bacterium CG10_big_fil_rev_8_21_14_0_10_33_19</name>
    <dbReference type="NCBI Taxonomy" id="1974525"/>
    <lineage>
        <taxon>Bacteria</taxon>
        <taxon>Candidatus Buchananiibacteriota</taxon>
    </lineage>
</organism>
<keyword evidence="1" id="KW-0812">Transmembrane</keyword>
<accession>A0A2H0W559</accession>
<evidence type="ECO:0000313" key="2">
    <source>
        <dbReference type="EMBL" id="PIS06493.1"/>
    </source>
</evidence>
<keyword evidence="1" id="KW-0472">Membrane</keyword>
<proteinExistence type="predicted"/>
<keyword evidence="1" id="KW-1133">Transmembrane helix</keyword>
<evidence type="ECO:0000256" key="1">
    <source>
        <dbReference type="SAM" id="Phobius"/>
    </source>
</evidence>
<reference evidence="3" key="1">
    <citation type="submission" date="2017-09" db="EMBL/GenBank/DDBJ databases">
        <title>Depth-based differentiation of microbial function through sediment-hosted aquifers and enrichment of novel symbionts in the deep terrestrial subsurface.</title>
        <authorList>
            <person name="Probst A.J."/>
            <person name="Ladd B."/>
            <person name="Jarett J.K."/>
            <person name="Geller-Mcgrath D.E."/>
            <person name="Sieber C.M.K."/>
            <person name="Emerson J.B."/>
            <person name="Anantharaman K."/>
            <person name="Thomas B.C."/>
            <person name="Malmstrom R."/>
            <person name="Stieglmeier M."/>
            <person name="Klingl A."/>
            <person name="Woyke T."/>
            <person name="Ryan C.M."/>
            <person name="Banfield J.F."/>
        </authorList>
    </citation>
    <scope>NUCLEOTIDE SEQUENCE [LARGE SCALE GENOMIC DNA]</scope>
</reference>
<comment type="caution">
    <text evidence="2">The sequence shown here is derived from an EMBL/GenBank/DDBJ whole genome shotgun (WGS) entry which is preliminary data.</text>
</comment>
<evidence type="ECO:0000313" key="3">
    <source>
        <dbReference type="Proteomes" id="UP000229056"/>
    </source>
</evidence>
<name>A0A2H0W559_9BACT</name>
<gene>
    <name evidence="2" type="ORF">COT80_00975</name>
</gene>
<protein>
    <submittedName>
        <fullName evidence="2">Uncharacterized protein</fullName>
    </submittedName>
</protein>
<dbReference type="EMBL" id="PEZY01000004">
    <property type="protein sequence ID" value="PIS06493.1"/>
    <property type="molecule type" value="Genomic_DNA"/>
</dbReference>
<feature type="transmembrane region" description="Helical" evidence="1">
    <location>
        <begin position="6"/>
        <end position="23"/>
    </location>
</feature>
<sequence length="70" mass="8052">MFEFASEVLTIIIALIIFIPICIKKVKCNNNQNITCLKCGKKFNCYYLLKSTGYCPSCGESFHRPPKEER</sequence>
<dbReference type="Proteomes" id="UP000229056">
    <property type="component" value="Unassembled WGS sequence"/>
</dbReference>